<evidence type="ECO:0000259" key="4">
    <source>
        <dbReference type="PROSITE" id="PS50887"/>
    </source>
</evidence>
<dbReference type="SMART" id="SM00267">
    <property type="entry name" value="GGDEF"/>
    <property type="match status" value="1"/>
</dbReference>
<protein>
    <recommendedName>
        <fullName evidence="2">diguanylate cyclase</fullName>
        <ecNumber evidence="2">2.7.7.65</ecNumber>
    </recommendedName>
</protein>
<dbReference type="NCBIfam" id="TIGR00254">
    <property type="entry name" value="GGDEF"/>
    <property type="match status" value="1"/>
</dbReference>
<dbReference type="PROSITE" id="PS50887">
    <property type="entry name" value="GGDEF"/>
    <property type="match status" value="1"/>
</dbReference>
<dbReference type="SUPFAM" id="SSF55073">
    <property type="entry name" value="Nucleotide cyclase"/>
    <property type="match status" value="1"/>
</dbReference>
<sequence length="323" mass="37056">MEDKILHSVIEITEQRNSISLGHCLIATLSEMLPICQASLTHYIGTTAIVIAHVVRDNDKQDYQWIYDIPASHVSCHDHLNETICIENDAAGNHVWKCPISISDCSSALLTVTMTQSPVQYELLMDGFAKIYRNYLVVLHESERDKLTGLLNRRTLEERLSQCFGEQSDQGDAVAVWIAILDLDHFKAVNDQFGHMIGDEVLLMFAQQLQNFFSHQEQLFRFGGEEFVIMFPPQEKHQVLEALEAFRLLIEAYRFPQVNHVTFSCGLCSISRSQYLPTILDHADKALYFAKESGRNQVKCYEDMYQVNTRSNDDDRLDEVELF</sequence>
<dbReference type="GO" id="GO:1902201">
    <property type="term" value="P:negative regulation of bacterial-type flagellum-dependent cell motility"/>
    <property type="evidence" value="ECO:0007669"/>
    <property type="project" value="TreeGrafter"/>
</dbReference>
<reference evidence="5 6" key="1">
    <citation type="submission" date="2018-12" db="EMBL/GenBank/DDBJ databases">
        <title>Vibrio sp. isolated from China Sea.</title>
        <authorList>
            <person name="Li Y."/>
        </authorList>
    </citation>
    <scope>NUCLEOTIDE SEQUENCE [LARGE SCALE GENOMIC DNA]</scope>
    <source>
        <strain evidence="5 6">BEI207</strain>
    </source>
</reference>
<dbReference type="EC" id="2.7.7.65" evidence="2"/>
<keyword evidence="6" id="KW-1185">Reference proteome</keyword>
<dbReference type="InterPro" id="IPR000160">
    <property type="entry name" value="GGDEF_dom"/>
</dbReference>
<dbReference type="FunFam" id="3.30.70.270:FF:000001">
    <property type="entry name" value="Diguanylate cyclase domain protein"/>
    <property type="match status" value="1"/>
</dbReference>
<dbReference type="Proteomes" id="UP000268973">
    <property type="component" value="Unassembled WGS sequence"/>
</dbReference>
<dbReference type="GO" id="GO:0043709">
    <property type="term" value="P:cell adhesion involved in single-species biofilm formation"/>
    <property type="evidence" value="ECO:0007669"/>
    <property type="project" value="TreeGrafter"/>
</dbReference>
<dbReference type="EMBL" id="RXZH01000002">
    <property type="protein sequence ID" value="RTZ16686.1"/>
    <property type="molecule type" value="Genomic_DNA"/>
</dbReference>
<dbReference type="Gene3D" id="3.30.70.270">
    <property type="match status" value="1"/>
</dbReference>
<evidence type="ECO:0000256" key="1">
    <source>
        <dbReference type="ARBA" id="ARBA00001946"/>
    </source>
</evidence>
<dbReference type="GO" id="GO:0052621">
    <property type="term" value="F:diguanylate cyclase activity"/>
    <property type="evidence" value="ECO:0007669"/>
    <property type="project" value="UniProtKB-EC"/>
</dbReference>
<dbReference type="CDD" id="cd01949">
    <property type="entry name" value="GGDEF"/>
    <property type="match status" value="1"/>
</dbReference>
<dbReference type="RefSeq" id="WP_126573654.1">
    <property type="nucleotide sequence ID" value="NZ_RXZH01000002.1"/>
</dbReference>
<dbReference type="GO" id="GO:0005886">
    <property type="term" value="C:plasma membrane"/>
    <property type="evidence" value="ECO:0007669"/>
    <property type="project" value="TreeGrafter"/>
</dbReference>
<dbReference type="PANTHER" id="PTHR45138:SF9">
    <property type="entry name" value="DIGUANYLATE CYCLASE DGCM-RELATED"/>
    <property type="match status" value="1"/>
</dbReference>
<evidence type="ECO:0000256" key="2">
    <source>
        <dbReference type="ARBA" id="ARBA00012528"/>
    </source>
</evidence>
<name>A0A432CYW9_9VIBR</name>
<dbReference type="OrthoDB" id="9803824at2"/>
<organism evidence="5 6">
    <name type="scientific">Vibrio aquaticus</name>
    <dbReference type="NCBI Taxonomy" id="2496559"/>
    <lineage>
        <taxon>Bacteria</taxon>
        <taxon>Pseudomonadati</taxon>
        <taxon>Pseudomonadota</taxon>
        <taxon>Gammaproteobacteria</taxon>
        <taxon>Vibrionales</taxon>
        <taxon>Vibrionaceae</taxon>
        <taxon>Vibrio</taxon>
    </lineage>
</organism>
<dbReference type="Pfam" id="PF00990">
    <property type="entry name" value="GGDEF"/>
    <property type="match status" value="1"/>
</dbReference>
<evidence type="ECO:0000313" key="6">
    <source>
        <dbReference type="Proteomes" id="UP000268973"/>
    </source>
</evidence>
<dbReference type="PANTHER" id="PTHR45138">
    <property type="entry name" value="REGULATORY COMPONENTS OF SENSORY TRANSDUCTION SYSTEM"/>
    <property type="match status" value="1"/>
</dbReference>
<proteinExistence type="predicted"/>
<evidence type="ECO:0000313" key="5">
    <source>
        <dbReference type="EMBL" id="RTZ16686.1"/>
    </source>
</evidence>
<dbReference type="InterPro" id="IPR050469">
    <property type="entry name" value="Diguanylate_Cyclase"/>
</dbReference>
<comment type="caution">
    <text evidence="5">The sequence shown here is derived from an EMBL/GenBank/DDBJ whole genome shotgun (WGS) entry which is preliminary data.</text>
</comment>
<evidence type="ECO:0000256" key="3">
    <source>
        <dbReference type="ARBA" id="ARBA00034247"/>
    </source>
</evidence>
<comment type="catalytic activity">
    <reaction evidence="3">
        <text>2 GTP = 3',3'-c-di-GMP + 2 diphosphate</text>
        <dbReference type="Rhea" id="RHEA:24898"/>
        <dbReference type="ChEBI" id="CHEBI:33019"/>
        <dbReference type="ChEBI" id="CHEBI:37565"/>
        <dbReference type="ChEBI" id="CHEBI:58805"/>
        <dbReference type="EC" id="2.7.7.65"/>
    </reaction>
</comment>
<dbReference type="AlphaFoldDB" id="A0A432CYW9"/>
<gene>
    <name evidence="5" type="ORF">EJ063_07800</name>
</gene>
<feature type="domain" description="GGDEF" evidence="4">
    <location>
        <begin position="174"/>
        <end position="303"/>
    </location>
</feature>
<accession>A0A432CYW9</accession>
<dbReference type="InterPro" id="IPR043128">
    <property type="entry name" value="Rev_trsase/Diguanyl_cyclase"/>
</dbReference>
<dbReference type="InterPro" id="IPR029787">
    <property type="entry name" value="Nucleotide_cyclase"/>
</dbReference>
<comment type="cofactor">
    <cofactor evidence="1">
        <name>Mg(2+)</name>
        <dbReference type="ChEBI" id="CHEBI:18420"/>
    </cofactor>
</comment>